<organism evidence="1 2">
    <name type="scientific">Adineta steineri</name>
    <dbReference type="NCBI Taxonomy" id="433720"/>
    <lineage>
        <taxon>Eukaryota</taxon>
        <taxon>Metazoa</taxon>
        <taxon>Spiralia</taxon>
        <taxon>Gnathifera</taxon>
        <taxon>Rotifera</taxon>
        <taxon>Eurotatoria</taxon>
        <taxon>Bdelloidea</taxon>
        <taxon>Adinetida</taxon>
        <taxon>Adinetidae</taxon>
        <taxon>Adineta</taxon>
    </lineage>
</organism>
<proteinExistence type="predicted"/>
<feature type="non-terminal residue" evidence="1">
    <location>
        <position position="1"/>
    </location>
</feature>
<comment type="caution">
    <text evidence="1">The sequence shown here is derived from an EMBL/GenBank/DDBJ whole genome shotgun (WGS) entry which is preliminary data.</text>
</comment>
<dbReference type="EMBL" id="CAJOBB010004574">
    <property type="protein sequence ID" value="CAF4094501.1"/>
    <property type="molecule type" value="Genomic_DNA"/>
</dbReference>
<evidence type="ECO:0000313" key="1">
    <source>
        <dbReference type="EMBL" id="CAF4094501.1"/>
    </source>
</evidence>
<sequence>MEQAFAQNLMQAAQAVEQQVDDELNRLEKYK</sequence>
<dbReference type="Proteomes" id="UP000663868">
    <property type="component" value="Unassembled WGS sequence"/>
</dbReference>
<reference evidence="1" key="1">
    <citation type="submission" date="2021-02" db="EMBL/GenBank/DDBJ databases">
        <authorList>
            <person name="Nowell W R."/>
        </authorList>
    </citation>
    <scope>NUCLEOTIDE SEQUENCE</scope>
</reference>
<evidence type="ECO:0000313" key="2">
    <source>
        <dbReference type="Proteomes" id="UP000663868"/>
    </source>
</evidence>
<gene>
    <name evidence="1" type="ORF">KXQ929_LOCUS34159</name>
</gene>
<name>A0A819UHS8_9BILA</name>
<protein>
    <submittedName>
        <fullName evidence="1">Uncharacterized protein</fullName>
    </submittedName>
</protein>
<dbReference type="AlphaFoldDB" id="A0A819UHS8"/>
<accession>A0A819UHS8</accession>